<comment type="subcellular location">
    <subcellularLocation>
        <location evidence="1 6">Bacterial flagellum basal body</location>
    </subcellularLocation>
</comment>
<evidence type="ECO:0000256" key="4">
    <source>
        <dbReference type="ARBA" id="ARBA00023143"/>
    </source>
</evidence>
<keyword evidence="9" id="KW-1185">Reference proteome</keyword>
<dbReference type="EMBL" id="JBHSNC010000057">
    <property type="protein sequence ID" value="MFC5532448.1"/>
    <property type="molecule type" value="Genomic_DNA"/>
</dbReference>
<feature type="domain" description="Flagellar basal body rod protein N-terminal" evidence="7">
    <location>
        <begin position="13"/>
        <end position="39"/>
    </location>
</feature>
<dbReference type="PANTHER" id="PTHR30435:SF12">
    <property type="entry name" value="FLAGELLAR BASAL BODY ROD PROTEIN FLGB"/>
    <property type="match status" value="1"/>
</dbReference>
<keyword evidence="4 6" id="KW-0975">Bacterial flagellum</keyword>
<evidence type="ECO:0000256" key="2">
    <source>
        <dbReference type="ARBA" id="ARBA00009677"/>
    </source>
</evidence>
<dbReference type="Pfam" id="PF00460">
    <property type="entry name" value="Flg_bb_rod"/>
    <property type="match status" value="1"/>
</dbReference>
<keyword evidence="8" id="KW-0966">Cell projection</keyword>
<comment type="similarity">
    <text evidence="2 6">Belongs to the flagella basal body rod proteins family.</text>
</comment>
<dbReference type="RefSeq" id="WP_378114410.1">
    <property type="nucleotide sequence ID" value="NZ_JBHSNC010000057.1"/>
</dbReference>
<comment type="function">
    <text evidence="5 6">Structural component of flagellum, the bacterial motility apparatus. Part of the rod structure of flagellar basal body.</text>
</comment>
<proteinExistence type="inferred from homology"/>
<organism evidence="8 9">
    <name type="scientific">Cohnella yongneupensis</name>
    <dbReference type="NCBI Taxonomy" id="425006"/>
    <lineage>
        <taxon>Bacteria</taxon>
        <taxon>Bacillati</taxon>
        <taxon>Bacillota</taxon>
        <taxon>Bacilli</taxon>
        <taxon>Bacillales</taxon>
        <taxon>Paenibacillaceae</taxon>
        <taxon>Cohnella</taxon>
    </lineage>
</organism>
<dbReference type="PIRSF" id="PIRSF002889">
    <property type="entry name" value="Rod_FlgB"/>
    <property type="match status" value="1"/>
</dbReference>
<evidence type="ECO:0000256" key="5">
    <source>
        <dbReference type="ARBA" id="ARBA00024934"/>
    </source>
</evidence>
<reference evidence="9" key="1">
    <citation type="journal article" date="2019" name="Int. J. Syst. Evol. Microbiol.">
        <title>The Global Catalogue of Microorganisms (GCM) 10K type strain sequencing project: providing services to taxonomists for standard genome sequencing and annotation.</title>
        <authorList>
            <consortium name="The Broad Institute Genomics Platform"/>
            <consortium name="The Broad Institute Genome Sequencing Center for Infectious Disease"/>
            <person name="Wu L."/>
            <person name="Ma J."/>
        </authorList>
    </citation>
    <scope>NUCLEOTIDE SEQUENCE [LARGE SCALE GENOMIC DNA]</scope>
    <source>
        <strain evidence="9">CGMCC 1.18578</strain>
    </source>
</reference>
<comment type="subunit">
    <text evidence="6">The basal body constitutes a major portion of the flagellar organelle and consists of a number of rings mounted on a central rod.</text>
</comment>
<gene>
    <name evidence="8" type="primary">flgB</name>
    <name evidence="8" type="ORF">ACFPQ4_23780</name>
</gene>
<keyword evidence="8" id="KW-0969">Cilium</keyword>
<evidence type="ECO:0000256" key="3">
    <source>
        <dbReference type="ARBA" id="ARBA00014376"/>
    </source>
</evidence>
<dbReference type="InterPro" id="IPR006300">
    <property type="entry name" value="FlgB"/>
</dbReference>
<accession>A0ABW0R6W4</accession>
<dbReference type="PROSITE" id="PS00588">
    <property type="entry name" value="FLAGELLA_BB_ROD"/>
    <property type="match status" value="1"/>
</dbReference>
<dbReference type="InterPro" id="IPR001444">
    <property type="entry name" value="Flag_bb_rod_N"/>
</dbReference>
<evidence type="ECO:0000313" key="8">
    <source>
        <dbReference type="EMBL" id="MFC5532448.1"/>
    </source>
</evidence>
<evidence type="ECO:0000256" key="6">
    <source>
        <dbReference type="PIRNR" id="PIRNR002889"/>
    </source>
</evidence>
<name>A0ABW0R6W4_9BACL</name>
<protein>
    <recommendedName>
        <fullName evidence="3 6">Flagellar basal body rod protein FlgB</fullName>
    </recommendedName>
</protein>
<evidence type="ECO:0000259" key="7">
    <source>
        <dbReference type="Pfam" id="PF00460"/>
    </source>
</evidence>
<dbReference type="NCBIfam" id="TIGR01396">
    <property type="entry name" value="FlgB"/>
    <property type="match status" value="1"/>
</dbReference>
<evidence type="ECO:0000256" key="1">
    <source>
        <dbReference type="ARBA" id="ARBA00004117"/>
    </source>
</evidence>
<sequence length="140" mass="15437">MDLLGGASFQRLESAVSAASLRQRVLANNIANVDTPYYKRSDVAFEEMLTQAIGEQGGSHALAGKMTNERHIPINGSSAAFVPKPQVITENSTSINNNQNNVDIDKEMSLMAENQLRYNLFIQQVNHEVKMMRTGIEGRA</sequence>
<dbReference type="Proteomes" id="UP001596108">
    <property type="component" value="Unassembled WGS sequence"/>
</dbReference>
<comment type="caution">
    <text evidence="8">The sequence shown here is derived from an EMBL/GenBank/DDBJ whole genome shotgun (WGS) entry which is preliminary data.</text>
</comment>
<dbReference type="InterPro" id="IPR019776">
    <property type="entry name" value="Flagellar_basal_body_rod_CS"/>
</dbReference>
<keyword evidence="8" id="KW-0282">Flagellum</keyword>
<evidence type="ECO:0000313" key="9">
    <source>
        <dbReference type="Proteomes" id="UP001596108"/>
    </source>
</evidence>
<dbReference type="PANTHER" id="PTHR30435">
    <property type="entry name" value="FLAGELLAR PROTEIN"/>
    <property type="match status" value="1"/>
</dbReference>